<gene>
    <name evidence="2" type="ORF">EAH86_13575</name>
</gene>
<protein>
    <submittedName>
        <fullName evidence="2">Heme biosynthesis protein HemY</fullName>
    </submittedName>
</protein>
<dbReference type="EMBL" id="RCZM01000004">
    <property type="protein sequence ID" value="TPG16232.1"/>
    <property type="molecule type" value="Genomic_DNA"/>
</dbReference>
<evidence type="ECO:0000313" key="3">
    <source>
        <dbReference type="Proteomes" id="UP000317722"/>
    </source>
</evidence>
<organism evidence="2 3">
    <name type="scientific">Pedococcus bigeumensis</name>
    <dbReference type="NCBI Taxonomy" id="433644"/>
    <lineage>
        <taxon>Bacteria</taxon>
        <taxon>Bacillati</taxon>
        <taxon>Actinomycetota</taxon>
        <taxon>Actinomycetes</taxon>
        <taxon>Micrococcales</taxon>
        <taxon>Intrasporangiaceae</taxon>
        <taxon>Pedococcus</taxon>
    </lineage>
</organism>
<name>A0A502CU80_9MICO</name>
<proteinExistence type="predicted"/>
<feature type="region of interest" description="Disordered" evidence="1">
    <location>
        <begin position="1"/>
        <end position="62"/>
    </location>
</feature>
<keyword evidence="3" id="KW-1185">Reference proteome</keyword>
<sequence>MGKARRGARQVPRPARAVPDFTHLPERIAPEDMTTTQDVDPGPDPRGGRDTDTEFMLRNAGF</sequence>
<accession>A0A502CU80</accession>
<dbReference type="RefSeq" id="WP_140741590.1">
    <property type="nucleotide sequence ID" value="NZ_RCZM01000004.1"/>
</dbReference>
<dbReference type="AlphaFoldDB" id="A0A502CU80"/>
<dbReference type="OrthoDB" id="5195480at2"/>
<dbReference type="Proteomes" id="UP000317722">
    <property type="component" value="Unassembled WGS sequence"/>
</dbReference>
<evidence type="ECO:0000313" key="2">
    <source>
        <dbReference type="EMBL" id="TPG16232.1"/>
    </source>
</evidence>
<comment type="caution">
    <text evidence="2">The sequence shown here is derived from an EMBL/GenBank/DDBJ whole genome shotgun (WGS) entry which is preliminary data.</text>
</comment>
<evidence type="ECO:0000256" key="1">
    <source>
        <dbReference type="SAM" id="MobiDB-lite"/>
    </source>
</evidence>
<reference evidence="2 3" key="1">
    <citation type="journal article" date="2019" name="Environ. Microbiol.">
        <title>Species interactions and distinct microbial communities in high Arctic permafrost affected cryosols are associated with the CH4 and CO2 gas fluxes.</title>
        <authorList>
            <person name="Altshuler I."/>
            <person name="Hamel J."/>
            <person name="Turney S."/>
            <person name="Magnuson E."/>
            <person name="Levesque R."/>
            <person name="Greer C."/>
            <person name="Whyte L.G."/>
        </authorList>
    </citation>
    <scope>NUCLEOTIDE SEQUENCE [LARGE SCALE GENOMIC DNA]</scope>
    <source>
        <strain evidence="2 3">S9.3A</strain>
    </source>
</reference>